<evidence type="ECO:0000313" key="1">
    <source>
        <dbReference type="EMBL" id="POZ53217.1"/>
    </source>
</evidence>
<sequence>MQAEVEFDGKSIECKLTYPYSERPIAISGPLGSQVWQSTDYSKSNCKMILDLCESLPNEFVIKIQNKAHKATLNRQRGSDVWCTI</sequence>
<reference evidence="1 2" key="1">
    <citation type="submission" date="2017-11" db="EMBL/GenBank/DDBJ databases">
        <title>Draft Genome Sequence of Methylobacter psychrotolerans Sph1T, an Obligate Methanotroph from Low-Temperature Environments.</title>
        <authorList>
            <person name="Oshkin I.Y."/>
            <person name="Miroshnikov K."/>
            <person name="Belova S.E."/>
            <person name="Korzhenkov A."/>
            <person name="Toshchakov S.V."/>
            <person name="Dedysh S.N."/>
        </authorList>
    </citation>
    <scope>NUCLEOTIDE SEQUENCE [LARGE SCALE GENOMIC DNA]</scope>
    <source>
        <strain evidence="1 2">Sph1</strain>
    </source>
</reference>
<organism evidence="1 2">
    <name type="scientific">Methylovulum psychrotolerans</name>
    <dbReference type="NCBI Taxonomy" id="1704499"/>
    <lineage>
        <taxon>Bacteria</taxon>
        <taxon>Pseudomonadati</taxon>
        <taxon>Pseudomonadota</taxon>
        <taxon>Gammaproteobacteria</taxon>
        <taxon>Methylococcales</taxon>
        <taxon>Methylococcaceae</taxon>
        <taxon>Methylovulum</taxon>
    </lineage>
</organism>
<name>A0A2S5CR46_9GAMM</name>
<accession>A0A2S5CR46</accession>
<dbReference type="EMBL" id="PGFZ01000001">
    <property type="protein sequence ID" value="POZ53217.1"/>
    <property type="molecule type" value="Genomic_DNA"/>
</dbReference>
<comment type="caution">
    <text evidence="1">The sequence shown here is derived from an EMBL/GenBank/DDBJ whole genome shotgun (WGS) entry which is preliminary data.</text>
</comment>
<gene>
    <name evidence="1" type="ORF">AADEFJLK_00235</name>
</gene>
<dbReference type="Proteomes" id="UP000237423">
    <property type="component" value="Unassembled WGS sequence"/>
</dbReference>
<dbReference type="AlphaFoldDB" id="A0A2S5CR46"/>
<proteinExistence type="predicted"/>
<protein>
    <submittedName>
        <fullName evidence="1">Uncharacterized protein</fullName>
    </submittedName>
</protein>
<evidence type="ECO:0000313" key="2">
    <source>
        <dbReference type="Proteomes" id="UP000237423"/>
    </source>
</evidence>
<dbReference type="RefSeq" id="WP_146054482.1">
    <property type="nucleotide sequence ID" value="NZ_PGFZ01000001.1"/>
</dbReference>